<feature type="region of interest" description="Disordered" evidence="1">
    <location>
        <begin position="298"/>
        <end position="338"/>
    </location>
</feature>
<organism evidence="2 3">
    <name type="scientific">Azospirillum himalayense</name>
    <dbReference type="NCBI Taxonomy" id="654847"/>
    <lineage>
        <taxon>Bacteria</taxon>
        <taxon>Pseudomonadati</taxon>
        <taxon>Pseudomonadota</taxon>
        <taxon>Alphaproteobacteria</taxon>
        <taxon>Rhodospirillales</taxon>
        <taxon>Azospirillaceae</taxon>
        <taxon>Azospirillum</taxon>
    </lineage>
</organism>
<evidence type="ECO:0000313" key="2">
    <source>
        <dbReference type="EMBL" id="MFC5359564.1"/>
    </source>
</evidence>
<dbReference type="InterPro" id="IPR010781">
    <property type="entry name" value="DUF1376"/>
</dbReference>
<sequence>MSTPLQPDPLVPSDVDLRDFPHTPLFRHALFSSTFHAHATAEEWRAGVTLWLKSWDQVPAGTLPANDVDLCRLAELGRDMRTWLEVREMALHGWFLCSDGRLHHRIVAEGVLHAWKKKLEQRWKTVCSSIRKANQRAEKRGLPKQDLPTFEEFLAQRDADSRARAQQQPDHAVDLADAAVPSADEVDELDQDEDGEEAEDDGLDEPAGHVDAPLDPAPPKPKAEHVRIGETVAAIMGVADNPNWFGDYGRVMAWLKQGADEELIVGTVARVMGERRKGQGPPRSLNYFDDPIARAIADRSRPLPEVSDVQRTDSGRRRATPPNRFEAIVEQDLAGGSG</sequence>
<dbReference type="RefSeq" id="WP_376999691.1">
    <property type="nucleotide sequence ID" value="NZ_JBHSLC010000115.1"/>
</dbReference>
<proteinExistence type="predicted"/>
<dbReference type="EMBL" id="JBHSLC010000115">
    <property type="protein sequence ID" value="MFC5359564.1"/>
    <property type="molecule type" value="Genomic_DNA"/>
</dbReference>
<protein>
    <submittedName>
        <fullName evidence="2">DUF1376 domain-containing protein</fullName>
    </submittedName>
</protein>
<evidence type="ECO:0000313" key="3">
    <source>
        <dbReference type="Proteomes" id="UP001596166"/>
    </source>
</evidence>
<keyword evidence="3" id="KW-1185">Reference proteome</keyword>
<dbReference type="Pfam" id="PF07120">
    <property type="entry name" value="DUF1376"/>
    <property type="match status" value="1"/>
</dbReference>
<feature type="region of interest" description="Disordered" evidence="1">
    <location>
        <begin position="184"/>
        <end position="225"/>
    </location>
</feature>
<feature type="compositionally biased region" description="Acidic residues" evidence="1">
    <location>
        <begin position="184"/>
        <end position="204"/>
    </location>
</feature>
<feature type="compositionally biased region" description="Basic and acidic residues" evidence="1">
    <location>
        <begin position="298"/>
        <end position="316"/>
    </location>
</feature>
<accession>A0ABW0GEQ6</accession>
<reference evidence="3" key="1">
    <citation type="journal article" date="2019" name="Int. J. Syst. Evol. Microbiol.">
        <title>The Global Catalogue of Microorganisms (GCM) 10K type strain sequencing project: providing services to taxonomists for standard genome sequencing and annotation.</title>
        <authorList>
            <consortium name="The Broad Institute Genomics Platform"/>
            <consortium name="The Broad Institute Genome Sequencing Center for Infectious Disease"/>
            <person name="Wu L."/>
            <person name="Ma J."/>
        </authorList>
    </citation>
    <scope>NUCLEOTIDE SEQUENCE [LARGE SCALE GENOMIC DNA]</scope>
    <source>
        <strain evidence="3">CCUG 58760</strain>
    </source>
</reference>
<gene>
    <name evidence="2" type="ORF">ACFPMG_31660</name>
</gene>
<evidence type="ECO:0000256" key="1">
    <source>
        <dbReference type="SAM" id="MobiDB-lite"/>
    </source>
</evidence>
<comment type="caution">
    <text evidence="2">The sequence shown here is derived from an EMBL/GenBank/DDBJ whole genome shotgun (WGS) entry which is preliminary data.</text>
</comment>
<dbReference type="Proteomes" id="UP001596166">
    <property type="component" value="Unassembled WGS sequence"/>
</dbReference>
<name>A0ABW0GEQ6_9PROT</name>